<reference evidence="2 3" key="1">
    <citation type="journal article" date="2012" name="Proc. Natl. Acad. Sci. U.S.A.">
        <title>Comparative genomics of Ceriporiopsis subvermispora and Phanerochaete chrysosporium provide insight into selective ligninolysis.</title>
        <authorList>
            <person name="Fernandez-Fueyo E."/>
            <person name="Ruiz-Duenas F.J."/>
            <person name="Ferreira P."/>
            <person name="Floudas D."/>
            <person name="Hibbett D.S."/>
            <person name="Canessa P."/>
            <person name="Larrondo L.F."/>
            <person name="James T.Y."/>
            <person name="Seelenfreund D."/>
            <person name="Lobos S."/>
            <person name="Polanco R."/>
            <person name="Tello M."/>
            <person name="Honda Y."/>
            <person name="Watanabe T."/>
            <person name="Watanabe T."/>
            <person name="Ryu J.S."/>
            <person name="Kubicek C.P."/>
            <person name="Schmoll M."/>
            <person name="Gaskell J."/>
            <person name="Hammel K.E."/>
            <person name="St John F.J."/>
            <person name="Vanden Wymelenberg A."/>
            <person name="Sabat G."/>
            <person name="Splinter BonDurant S."/>
            <person name="Syed K."/>
            <person name="Yadav J.S."/>
            <person name="Doddapaneni H."/>
            <person name="Subramanian V."/>
            <person name="Lavin J.L."/>
            <person name="Oguiza J.A."/>
            <person name="Perez G."/>
            <person name="Pisabarro A.G."/>
            <person name="Ramirez L."/>
            <person name="Santoyo F."/>
            <person name="Master E."/>
            <person name="Coutinho P.M."/>
            <person name="Henrissat B."/>
            <person name="Lombard V."/>
            <person name="Magnuson J.K."/>
            <person name="Kuees U."/>
            <person name="Hori C."/>
            <person name="Igarashi K."/>
            <person name="Samejima M."/>
            <person name="Held B.W."/>
            <person name="Barry K.W."/>
            <person name="LaButti K.M."/>
            <person name="Lapidus A."/>
            <person name="Lindquist E.A."/>
            <person name="Lucas S.M."/>
            <person name="Riley R."/>
            <person name="Salamov A.A."/>
            <person name="Hoffmeister D."/>
            <person name="Schwenk D."/>
            <person name="Hadar Y."/>
            <person name="Yarden O."/>
            <person name="de Vries R.P."/>
            <person name="Wiebenga A."/>
            <person name="Stenlid J."/>
            <person name="Eastwood D."/>
            <person name="Grigoriev I.V."/>
            <person name="Berka R.M."/>
            <person name="Blanchette R.A."/>
            <person name="Kersten P."/>
            <person name="Martinez A.T."/>
            <person name="Vicuna R."/>
            <person name="Cullen D."/>
        </authorList>
    </citation>
    <scope>NUCLEOTIDE SEQUENCE [LARGE SCALE GENOMIC DNA]</scope>
    <source>
        <strain evidence="2 3">B</strain>
    </source>
</reference>
<dbReference type="InterPro" id="IPR036291">
    <property type="entry name" value="NAD(P)-bd_dom_sf"/>
</dbReference>
<dbReference type="EMBL" id="KB445857">
    <property type="protein sequence ID" value="EMD30753.1"/>
    <property type="molecule type" value="Genomic_DNA"/>
</dbReference>
<sequence length="333" mass="35044">MPAHQKALFLIKKHGNWEVRTSGVLTPGPGQLLVKVGIQVRGILVQDYPAILGVDASGTVEVFDEGDVDFAVGNLVLFEGSFINGKGTFQQYTLAEAVVTAKIASNITFDQAASLATAALALFGQGSAGFLPPWKEIGRAKFAAIQFAKLSVFAPIITTASPSNAPYLHTLGTPHILPRTLAPSALLPEITHLTSGAPVEIVFLTVQLPSLELPVPVLAPGGTLATVWPVIDGAKRAAAPGKKVASVYGSATTEGTGKTGHSLHKSLPRLLESGELKPSRVENLADGLKGIAAGLKRMEKGEVSGVKLVVYTRCRSTTYYMSDWNVIARAKVC</sequence>
<organism evidence="2 3">
    <name type="scientific">Ceriporiopsis subvermispora (strain B)</name>
    <name type="common">White-rot fungus</name>
    <name type="synonym">Gelatoporia subvermispora</name>
    <dbReference type="NCBI Taxonomy" id="914234"/>
    <lineage>
        <taxon>Eukaryota</taxon>
        <taxon>Fungi</taxon>
        <taxon>Dikarya</taxon>
        <taxon>Basidiomycota</taxon>
        <taxon>Agaricomycotina</taxon>
        <taxon>Agaricomycetes</taxon>
        <taxon>Polyporales</taxon>
        <taxon>Gelatoporiaceae</taxon>
        <taxon>Gelatoporia</taxon>
    </lineage>
</organism>
<gene>
    <name evidence="2" type="ORF">CERSUDRAFT_109748</name>
</gene>
<evidence type="ECO:0000313" key="3">
    <source>
        <dbReference type="Proteomes" id="UP000016930"/>
    </source>
</evidence>
<dbReference type="Gene3D" id="3.90.180.10">
    <property type="entry name" value="Medium-chain alcohol dehydrogenases, catalytic domain"/>
    <property type="match status" value="1"/>
</dbReference>
<name>M2Q1Q9_CERS8</name>
<dbReference type="SMART" id="SM00829">
    <property type="entry name" value="PKS_ER"/>
    <property type="match status" value="1"/>
</dbReference>
<evidence type="ECO:0000313" key="2">
    <source>
        <dbReference type="EMBL" id="EMD30753.1"/>
    </source>
</evidence>
<feature type="non-terminal residue" evidence="2">
    <location>
        <position position="333"/>
    </location>
</feature>
<dbReference type="Gene3D" id="3.40.50.720">
    <property type="entry name" value="NAD(P)-binding Rossmann-like Domain"/>
    <property type="match status" value="1"/>
</dbReference>
<dbReference type="SUPFAM" id="SSF50129">
    <property type="entry name" value="GroES-like"/>
    <property type="match status" value="1"/>
</dbReference>
<dbReference type="Proteomes" id="UP000016930">
    <property type="component" value="Unassembled WGS sequence"/>
</dbReference>
<dbReference type="InterPro" id="IPR020843">
    <property type="entry name" value="ER"/>
</dbReference>
<dbReference type="AlphaFoldDB" id="M2Q1Q9"/>
<dbReference type="InterPro" id="IPR011032">
    <property type="entry name" value="GroES-like_sf"/>
</dbReference>
<feature type="domain" description="Enoyl reductase (ER)" evidence="1">
    <location>
        <begin position="15"/>
        <end position="310"/>
    </location>
</feature>
<dbReference type="InterPro" id="IPR047122">
    <property type="entry name" value="Trans-enoyl_RdTase-like"/>
</dbReference>
<dbReference type="HOGENOM" id="CLU_026673_16_5_1"/>
<evidence type="ECO:0000259" key="1">
    <source>
        <dbReference type="SMART" id="SM00829"/>
    </source>
</evidence>
<dbReference type="SUPFAM" id="SSF51735">
    <property type="entry name" value="NAD(P)-binding Rossmann-fold domains"/>
    <property type="match status" value="1"/>
</dbReference>
<proteinExistence type="predicted"/>
<protein>
    <recommendedName>
        <fullName evidence="1">Enoyl reductase (ER) domain-containing protein</fullName>
    </recommendedName>
</protein>
<accession>M2Q1Q9</accession>
<dbReference type="STRING" id="914234.M2Q1Q9"/>
<dbReference type="PANTHER" id="PTHR45348:SF2">
    <property type="entry name" value="ZINC-TYPE ALCOHOL DEHYDROGENASE-LIKE PROTEIN C2E1P3.01"/>
    <property type="match status" value="1"/>
</dbReference>
<keyword evidence="3" id="KW-1185">Reference proteome</keyword>
<dbReference type="PANTHER" id="PTHR45348">
    <property type="entry name" value="HYPOTHETICAL OXIDOREDUCTASE (EUROFUNG)"/>
    <property type="match status" value="1"/>
</dbReference>
<dbReference type="GO" id="GO:0016651">
    <property type="term" value="F:oxidoreductase activity, acting on NAD(P)H"/>
    <property type="evidence" value="ECO:0007669"/>
    <property type="project" value="InterPro"/>
</dbReference>
<dbReference type="OrthoDB" id="3233595at2759"/>